<dbReference type="PANTHER" id="PTHR23509:SF10">
    <property type="entry name" value="LD21067P"/>
    <property type="match status" value="1"/>
</dbReference>
<name>A0ABP0ZTX1_9ASCO</name>
<sequence>MMYLTRTLTCLVDQASLLRSTSLSLTLTRLNSTKSPPPPPPPLPPTQQEAPKPNIRWFYASDVPISKPEWFYYEKTKDPESFIPFSEYDSKNLERAFLKDATSPVEVNEDKLFEVNVEKFQLMPVYWEGPVYEVRRGIWFNKSGVPLPNKVTMEIEDGYKLVKPYFFEQGVSEKKSKANKAKIAEFNDLQKKRKKNDLHHETQSQLDVSKQKDVHKLSNGQLVLYFNQNQAVLFPANYDSDFQIDIIRFFGPNPVSLLGVEHIQRGYSEELKKTIFDKLPSIPLPSIADTFQKEFSSVLSSKSDDVKSKITTPQTSAEENDIDDKNMQHYLEADYDKETSKTKSNREIDHLILCVHGIGQVLGNTYESVNFTHSINVLRNTMKKVFEENKDYQKLAYDEGSEDKDNNRIQVLPISWRHRVEFYPRRTEQQNADNRLPTLSQINVDGIKALRDVVGDVVLDVLLYYQPRYLHQIFESVTSEVNRVYKEYKKRNPRFNGKVHILGHSLGSAIAFDILSEQTGTIQGTSNISENHVQFPVDNLFLLGSPVGLFKLLEGKNIEARTQVTNKIEPSKNTEIASPKCNNLYNVYHPCDPVAYRVEPLVSPEFGHFKAVPVQFAVKGLDSQIQELASVGDEISEKILSAARWLNIAKKEVKKLDAKTIEERAKKENALSDLITSIAMSEQEESVTDGSESSSHRKLTKKELVTLTALNKTGRIDYSLPMGVLDFSLVSAISAHVSYFEDENTAGFIMKQVLSKSQSVKKTVALY</sequence>
<feature type="region of interest" description="Disordered" evidence="1">
    <location>
        <begin position="28"/>
        <end position="51"/>
    </location>
</feature>
<dbReference type="EMBL" id="OZ022409">
    <property type="protein sequence ID" value="CAK9440595.1"/>
    <property type="molecule type" value="Genomic_DNA"/>
</dbReference>
<dbReference type="Pfam" id="PF23465">
    <property type="entry name" value="DUF7131"/>
    <property type="match status" value="1"/>
</dbReference>
<dbReference type="InterPro" id="IPR029058">
    <property type="entry name" value="AB_hydrolase_fold"/>
</dbReference>
<keyword evidence="4" id="KW-1185">Reference proteome</keyword>
<evidence type="ECO:0000259" key="2">
    <source>
        <dbReference type="PROSITE" id="PS51043"/>
    </source>
</evidence>
<gene>
    <name evidence="3" type="ORF">LODBEIA_P46350</name>
</gene>
<feature type="domain" description="DDHD" evidence="2">
    <location>
        <begin position="533"/>
        <end position="755"/>
    </location>
</feature>
<dbReference type="PANTHER" id="PTHR23509">
    <property type="entry name" value="PA-PL1 PHOSPHOLIPASE FAMILY"/>
    <property type="match status" value="1"/>
</dbReference>
<dbReference type="PROSITE" id="PS51043">
    <property type="entry name" value="DDHD"/>
    <property type="match status" value="1"/>
</dbReference>
<protein>
    <recommendedName>
        <fullName evidence="2">DDHD domain-containing protein</fullName>
    </recommendedName>
</protein>
<dbReference type="InterPro" id="IPR058055">
    <property type="entry name" value="PA-PLA1"/>
</dbReference>
<dbReference type="SUPFAM" id="SSF53474">
    <property type="entry name" value="alpha/beta-Hydrolases"/>
    <property type="match status" value="1"/>
</dbReference>
<feature type="compositionally biased region" description="Pro residues" evidence="1">
    <location>
        <begin position="35"/>
        <end position="45"/>
    </location>
</feature>
<evidence type="ECO:0000313" key="4">
    <source>
        <dbReference type="Proteomes" id="UP001497383"/>
    </source>
</evidence>
<dbReference type="RefSeq" id="XP_066831573.1">
    <property type="nucleotide sequence ID" value="XM_066974878.1"/>
</dbReference>
<evidence type="ECO:0000256" key="1">
    <source>
        <dbReference type="SAM" id="MobiDB-lite"/>
    </source>
</evidence>
<organism evidence="3 4">
    <name type="scientific">Lodderomyces beijingensis</name>
    <dbReference type="NCBI Taxonomy" id="1775926"/>
    <lineage>
        <taxon>Eukaryota</taxon>
        <taxon>Fungi</taxon>
        <taxon>Dikarya</taxon>
        <taxon>Ascomycota</taxon>
        <taxon>Saccharomycotina</taxon>
        <taxon>Pichiomycetes</taxon>
        <taxon>Debaryomycetaceae</taxon>
        <taxon>Candida/Lodderomyces clade</taxon>
        <taxon>Lodderomyces</taxon>
    </lineage>
</organism>
<dbReference type="SMART" id="SM01127">
    <property type="entry name" value="DDHD"/>
    <property type="match status" value="1"/>
</dbReference>
<accession>A0ABP0ZTX1</accession>
<proteinExistence type="predicted"/>
<evidence type="ECO:0000313" key="3">
    <source>
        <dbReference type="EMBL" id="CAK9440595.1"/>
    </source>
</evidence>
<dbReference type="Pfam" id="PF02862">
    <property type="entry name" value="DDHD"/>
    <property type="match status" value="1"/>
</dbReference>
<dbReference type="InterPro" id="IPR055555">
    <property type="entry name" value="PA-PLA1_DUF7131"/>
</dbReference>
<reference evidence="3 4" key="1">
    <citation type="submission" date="2024-03" db="EMBL/GenBank/DDBJ databases">
        <authorList>
            <person name="Brejova B."/>
        </authorList>
    </citation>
    <scope>NUCLEOTIDE SEQUENCE [LARGE SCALE GENOMIC DNA]</scope>
    <source>
        <strain evidence="3 4">CBS 14171</strain>
    </source>
</reference>
<dbReference type="Pfam" id="PF23463">
    <property type="entry name" value="WWE_2"/>
    <property type="match status" value="1"/>
</dbReference>
<dbReference type="InterPro" id="IPR057826">
    <property type="entry name" value="WWE_C20G8.02"/>
</dbReference>
<dbReference type="GeneID" id="92209831"/>
<dbReference type="Proteomes" id="UP001497383">
    <property type="component" value="Chromosome 5"/>
</dbReference>
<dbReference type="InterPro" id="IPR004177">
    <property type="entry name" value="DDHD_dom"/>
</dbReference>